<dbReference type="InterPro" id="IPR039421">
    <property type="entry name" value="Type_1_exporter"/>
</dbReference>
<evidence type="ECO:0000256" key="4">
    <source>
        <dbReference type="ARBA" id="ARBA00022840"/>
    </source>
</evidence>
<dbReference type="PANTHER" id="PTHR24221:SF654">
    <property type="entry name" value="ATP-BINDING CASSETTE SUB-FAMILY B MEMBER 6"/>
    <property type="match status" value="1"/>
</dbReference>
<organism evidence="10 11">
    <name type="scientific">Bombilactobacillus mellis</name>
    <dbReference type="NCBI Taxonomy" id="1218508"/>
    <lineage>
        <taxon>Bacteria</taxon>
        <taxon>Bacillati</taxon>
        <taxon>Bacillota</taxon>
        <taxon>Bacilli</taxon>
        <taxon>Lactobacillales</taxon>
        <taxon>Lactobacillaceae</taxon>
        <taxon>Bombilactobacillus</taxon>
    </lineage>
</organism>
<dbReference type="InterPro" id="IPR011527">
    <property type="entry name" value="ABC1_TM_dom"/>
</dbReference>
<evidence type="ECO:0000256" key="3">
    <source>
        <dbReference type="ARBA" id="ARBA00022741"/>
    </source>
</evidence>
<evidence type="ECO:0000313" key="10">
    <source>
        <dbReference type="EMBL" id="KJY48143.1"/>
    </source>
</evidence>
<feature type="transmembrane region" description="Helical" evidence="7">
    <location>
        <begin position="281"/>
        <end position="299"/>
    </location>
</feature>
<feature type="transmembrane region" description="Helical" evidence="7">
    <location>
        <begin position="238"/>
        <end position="261"/>
    </location>
</feature>
<keyword evidence="3" id="KW-0547">Nucleotide-binding</keyword>
<comment type="caution">
    <text evidence="10">The sequence shown here is derived from an EMBL/GenBank/DDBJ whole genome shotgun (WGS) entry which is preliminary data.</text>
</comment>
<evidence type="ECO:0000256" key="1">
    <source>
        <dbReference type="ARBA" id="ARBA00004651"/>
    </source>
</evidence>
<dbReference type="Gene3D" id="3.40.50.300">
    <property type="entry name" value="P-loop containing nucleotide triphosphate hydrolases"/>
    <property type="match status" value="1"/>
</dbReference>
<comment type="subcellular location">
    <subcellularLocation>
        <location evidence="1">Cell membrane</location>
        <topology evidence="1">Multi-pass membrane protein</topology>
    </subcellularLocation>
</comment>
<proteinExistence type="predicted"/>
<dbReference type="InterPro" id="IPR017871">
    <property type="entry name" value="ABC_transporter-like_CS"/>
</dbReference>
<evidence type="ECO:0000259" key="9">
    <source>
        <dbReference type="PROSITE" id="PS50929"/>
    </source>
</evidence>
<keyword evidence="11" id="KW-1185">Reference proteome</keyword>
<dbReference type="STRING" id="1218508.JG29_08290"/>
<feature type="transmembrane region" description="Helical" evidence="7">
    <location>
        <begin position="134"/>
        <end position="151"/>
    </location>
</feature>
<evidence type="ECO:0000256" key="5">
    <source>
        <dbReference type="ARBA" id="ARBA00022989"/>
    </source>
</evidence>
<dbReference type="InterPro" id="IPR027417">
    <property type="entry name" value="P-loop_NTPase"/>
</dbReference>
<evidence type="ECO:0008006" key="12">
    <source>
        <dbReference type="Google" id="ProtNLM"/>
    </source>
</evidence>
<dbReference type="Pfam" id="PF00005">
    <property type="entry name" value="ABC_tran"/>
    <property type="match status" value="1"/>
</dbReference>
<gene>
    <name evidence="10" type="ORF">JG29_08290</name>
</gene>
<feature type="domain" description="ABC transmembrane type-1" evidence="9">
    <location>
        <begin position="20"/>
        <end position="301"/>
    </location>
</feature>
<feature type="transmembrane region" description="Helical" evidence="7">
    <location>
        <begin position="59"/>
        <end position="85"/>
    </location>
</feature>
<keyword evidence="4" id="KW-0067">ATP-binding</keyword>
<dbReference type="PATRIC" id="fig|1218508.4.peg.1592"/>
<dbReference type="SUPFAM" id="SSF52540">
    <property type="entry name" value="P-loop containing nucleoside triphosphate hydrolases"/>
    <property type="match status" value="1"/>
</dbReference>
<evidence type="ECO:0000256" key="2">
    <source>
        <dbReference type="ARBA" id="ARBA00022692"/>
    </source>
</evidence>
<dbReference type="SMART" id="SM00382">
    <property type="entry name" value="AAA"/>
    <property type="match status" value="1"/>
</dbReference>
<dbReference type="AlphaFoldDB" id="A0A0F4KQ16"/>
<dbReference type="SUPFAM" id="SSF90123">
    <property type="entry name" value="ABC transporter transmembrane region"/>
    <property type="match status" value="1"/>
</dbReference>
<dbReference type="EMBL" id="JXBZ01000013">
    <property type="protein sequence ID" value="KJY48143.1"/>
    <property type="molecule type" value="Genomic_DNA"/>
</dbReference>
<feature type="transmembrane region" description="Helical" evidence="7">
    <location>
        <begin position="157"/>
        <end position="175"/>
    </location>
</feature>
<dbReference type="InterPro" id="IPR003593">
    <property type="entry name" value="AAA+_ATPase"/>
</dbReference>
<dbReference type="PROSITE" id="PS50929">
    <property type="entry name" value="ABC_TM1F"/>
    <property type="match status" value="1"/>
</dbReference>
<dbReference type="GO" id="GO:0005524">
    <property type="term" value="F:ATP binding"/>
    <property type="evidence" value="ECO:0007669"/>
    <property type="project" value="UniProtKB-KW"/>
</dbReference>
<dbReference type="HOGENOM" id="CLU_488999_0_0_9"/>
<keyword evidence="5 7" id="KW-1133">Transmembrane helix</keyword>
<dbReference type="PANTHER" id="PTHR24221">
    <property type="entry name" value="ATP-BINDING CASSETTE SUB-FAMILY B"/>
    <property type="match status" value="1"/>
</dbReference>
<reference evidence="10 11" key="1">
    <citation type="submission" date="2014-12" db="EMBL/GenBank/DDBJ databases">
        <title>Comparative genomics of the lactic acid bacteria isolated from the honey bee gut.</title>
        <authorList>
            <person name="Ellegaard K.M."/>
            <person name="Tamarit D."/>
            <person name="Javelind E."/>
            <person name="Olofsson T."/>
            <person name="Andersson S.G."/>
            <person name="Vasquez A."/>
        </authorList>
    </citation>
    <scope>NUCLEOTIDE SEQUENCE [LARGE SCALE GENOMIC DNA]</scope>
    <source>
        <strain evidence="10 11">Hon2</strain>
    </source>
</reference>
<protein>
    <recommendedName>
        <fullName evidence="12">ABC transporter ATP-binding protein</fullName>
    </recommendedName>
</protein>
<accession>A0A0F4KQ16</accession>
<dbReference type="Proteomes" id="UP000033695">
    <property type="component" value="Unassembled WGS sequence"/>
</dbReference>
<keyword evidence="2 7" id="KW-0812">Transmembrane</keyword>
<dbReference type="GO" id="GO:0005886">
    <property type="term" value="C:plasma membrane"/>
    <property type="evidence" value="ECO:0007669"/>
    <property type="project" value="UniProtKB-SubCell"/>
</dbReference>
<sequence length="557" mass="63752">MRNKSNFYKVLWHGNHRRKLFIGLITITRSLILLLPPLLTKAALSNLIPRKREAELLVITLFLIIIPVITCGLIIVDLYLSAFVIQNSQAFRKQSYTQYLKCFALHLNKEEVIHRLLNETEQVTGMIFRGIGNFLWLSTTIILGFVFILFLNLRIGLVLLLVNLFEYILVYLQSWRLETSNRRYLAQESQWNQISDTAFGGVNSIRNNSNFAQFIKHTWRQQATNLLKSQLLINKQTIFLNWLQEMAEVICTVTIFLGLVSYGNSGNRVNLVANLVAIYQIYQWIVPAMTVLVSQIIAFQKNTPAVQRIDELSQTLSRACSFEGKGHLTNLFPIIIKADSQLINGSRLKEKVVINSGDRILISGPTGVGKSSLINTALLYPVDKKDYLQRAKIVTFNQCHFQDISRKNWSHLCVIVPQTIKLYEMTLLDNICLGAKNTDKGQVKEILTILHFSPDLKKRLAEVIHPDGKGLSGGQIQLIGLARALIRQPQLLVLDESTSALDYKLEREIFTNIMKKFPQLTLLFISHRSYPKTQLFTRRVVLSAQKKQLLWHEQPLK</sequence>
<dbReference type="InterPro" id="IPR036640">
    <property type="entry name" value="ABC1_TM_sf"/>
</dbReference>
<dbReference type="GO" id="GO:0140359">
    <property type="term" value="F:ABC-type transporter activity"/>
    <property type="evidence" value="ECO:0007669"/>
    <property type="project" value="InterPro"/>
</dbReference>
<evidence type="ECO:0000256" key="7">
    <source>
        <dbReference type="SAM" id="Phobius"/>
    </source>
</evidence>
<dbReference type="PROSITE" id="PS00211">
    <property type="entry name" value="ABC_TRANSPORTER_1"/>
    <property type="match status" value="1"/>
</dbReference>
<feature type="domain" description="ABC transporter" evidence="8">
    <location>
        <begin position="326"/>
        <end position="556"/>
    </location>
</feature>
<dbReference type="GO" id="GO:0016887">
    <property type="term" value="F:ATP hydrolysis activity"/>
    <property type="evidence" value="ECO:0007669"/>
    <property type="project" value="InterPro"/>
</dbReference>
<evidence type="ECO:0000313" key="11">
    <source>
        <dbReference type="Proteomes" id="UP000033695"/>
    </source>
</evidence>
<feature type="transmembrane region" description="Helical" evidence="7">
    <location>
        <begin position="20"/>
        <end position="39"/>
    </location>
</feature>
<evidence type="ECO:0000256" key="6">
    <source>
        <dbReference type="ARBA" id="ARBA00023136"/>
    </source>
</evidence>
<evidence type="ECO:0000259" key="8">
    <source>
        <dbReference type="PROSITE" id="PS50893"/>
    </source>
</evidence>
<name>A0A0F4KQ16_9LACO</name>
<dbReference type="Gene3D" id="1.20.1560.10">
    <property type="entry name" value="ABC transporter type 1, transmembrane domain"/>
    <property type="match status" value="1"/>
</dbReference>
<dbReference type="InterPro" id="IPR003439">
    <property type="entry name" value="ABC_transporter-like_ATP-bd"/>
</dbReference>
<keyword evidence="6 7" id="KW-0472">Membrane</keyword>
<dbReference type="GO" id="GO:0034040">
    <property type="term" value="F:ATPase-coupled lipid transmembrane transporter activity"/>
    <property type="evidence" value="ECO:0007669"/>
    <property type="project" value="TreeGrafter"/>
</dbReference>
<dbReference type="PROSITE" id="PS50893">
    <property type="entry name" value="ABC_TRANSPORTER_2"/>
    <property type="match status" value="1"/>
</dbReference>